<feature type="region of interest" description="Disordered" evidence="1">
    <location>
        <begin position="101"/>
        <end position="126"/>
    </location>
</feature>
<proteinExistence type="predicted"/>
<feature type="region of interest" description="Disordered" evidence="1">
    <location>
        <begin position="267"/>
        <end position="286"/>
    </location>
</feature>
<sequence>MKMRTEAVWSTPWGGVAAAPMGGGVGGRVVAFVSLVLLCSVNGGDQVRHRYRIAGRLSHRNASRLGEGRLASQSLDGIIINDDGLDGTWASHAHAMPMPCHPSISKGARPTSQAGQRQPQACPAGAPAAAAPLSLFSRCVREYGGQTRHTQQRRAQERTQSFQNRLQSQESGQSVVIVTPYVLDPSHKRVSTSQSTPHRHARTPLRLRKRTLVCCHVVVESHRRRTGRLHRAPRPPAVLEMRRAEAGGVPPAPYGGGMSMVVLVEDGSMDPHPKRHSIHSMSSTPH</sequence>
<accession>A0A2U3E2R1</accession>
<feature type="region of interest" description="Disordered" evidence="1">
    <location>
        <begin position="144"/>
        <end position="171"/>
    </location>
</feature>
<evidence type="ECO:0000313" key="3">
    <source>
        <dbReference type="Proteomes" id="UP000245956"/>
    </source>
</evidence>
<feature type="compositionally biased region" description="Low complexity" evidence="1">
    <location>
        <begin position="113"/>
        <end position="126"/>
    </location>
</feature>
<reference evidence="2 3" key="1">
    <citation type="journal article" date="2016" name="Front. Microbiol.">
        <title>Genome and transcriptome sequences reveal the specific parasitism of the nematophagous Purpureocillium lilacinum 36-1.</title>
        <authorList>
            <person name="Xie J."/>
            <person name="Li S."/>
            <person name="Mo C."/>
            <person name="Xiao X."/>
            <person name="Peng D."/>
            <person name="Wang G."/>
            <person name="Xiao Y."/>
        </authorList>
    </citation>
    <scope>NUCLEOTIDE SEQUENCE [LARGE SCALE GENOMIC DNA]</scope>
    <source>
        <strain evidence="2 3">36-1</strain>
    </source>
</reference>
<feature type="compositionally biased region" description="Polar residues" evidence="1">
    <location>
        <begin position="158"/>
        <end position="171"/>
    </location>
</feature>
<organism evidence="2 3">
    <name type="scientific">Purpureocillium lilacinum</name>
    <name type="common">Paecilomyces lilacinus</name>
    <dbReference type="NCBI Taxonomy" id="33203"/>
    <lineage>
        <taxon>Eukaryota</taxon>
        <taxon>Fungi</taxon>
        <taxon>Dikarya</taxon>
        <taxon>Ascomycota</taxon>
        <taxon>Pezizomycotina</taxon>
        <taxon>Sordariomycetes</taxon>
        <taxon>Hypocreomycetidae</taxon>
        <taxon>Hypocreales</taxon>
        <taxon>Ophiocordycipitaceae</taxon>
        <taxon>Purpureocillium</taxon>
    </lineage>
</organism>
<comment type="caution">
    <text evidence="2">The sequence shown here is derived from an EMBL/GenBank/DDBJ whole genome shotgun (WGS) entry which is preliminary data.</text>
</comment>
<dbReference type="AlphaFoldDB" id="A0A2U3E2R1"/>
<protein>
    <submittedName>
        <fullName evidence="2">Uncharacterized protein</fullName>
    </submittedName>
</protein>
<dbReference type="EMBL" id="LCWV01000014">
    <property type="protein sequence ID" value="PWI68801.1"/>
    <property type="molecule type" value="Genomic_DNA"/>
</dbReference>
<dbReference type="Proteomes" id="UP000245956">
    <property type="component" value="Unassembled WGS sequence"/>
</dbReference>
<gene>
    <name evidence="2" type="ORF">PCL_01890</name>
</gene>
<name>A0A2U3E2R1_PURLI</name>
<evidence type="ECO:0000313" key="2">
    <source>
        <dbReference type="EMBL" id="PWI68801.1"/>
    </source>
</evidence>
<evidence type="ECO:0000256" key="1">
    <source>
        <dbReference type="SAM" id="MobiDB-lite"/>
    </source>
</evidence>